<dbReference type="Pfam" id="PF01722">
    <property type="entry name" value="BolA"/>
    <property type="match status" value="1"/>
</dbReference>
<dbReference type="InterPro" id="IPR036065">
    <property type="entry name" value="BolA-like_sf"/>
</dbReference>
<evidence type="ECO:0000313" key="3">
    <source>
        <dbReference type="Proteomes" id="UP000594688"/>
    </source>
</evidence>
<organism evidence="2 3">
    <name type="scientific">Candidatus Nitronauta litoralis</name>
    <dbReference type="NCBI Taxonomy" id="2705533"/>
    <lineage>
        <taxon>Bacteria</taxon>
        <taxon>Pseudomonadati</taxon>
        <taxon>Nitrospinota/Tectimicrobiota group</taxon>
        <taxon>Nitrospinota</taxon>
        <taxon>Nitrospinia</taxon>
        <taxon>Nitrospinales</taxon>
        <taxon>Nitrospinaceae</taxon>
        <taxon>Candidatus Nitronauta</taxon>
    </lineage>
</organism>
<dbReference type="InterPro" id="IPR002634">
    <property type="entry name" value="BolA"/>
</dbReference>
<sequence length="77" mass="8425">MISIPDLIKLITDKISDAEVNVMDKTGMSDHFIIHVTSKAFADVGIMDRHRMVQDCLSTAMADGRVHAAEIKTDVPG</sequence>
<dbReference type="EMBL" id="CP048685">
    <property type="protein sequence ID" value="QPJ63643.1"/>
    <property type="molecule type" value="Genomic_DNA"/>
</dbReference>
<dbReference type="Proteomes" id="UP000594688">
    <property type="component" value="Chromosome"/>
</dbReference>
<dbReference type="PIRSF" id="PIRSF003113">
    <property type="entry name" value="BolA"/>
    <property type="match status" value="1"/>
</dbReference>
<dbReference type="AlphaFoldDB" id="A0A7T0BZ93"/>
<evidence type="ECO:0000313" key="2">
    <source>
        <dbReference type="EMBL" id="QPJ63643.1"/>
    </source>
</evidence>
<proteinExistence type="inferred from homology"/>
<name>A0A7T0BZ93_9BACT</name>
<evidence type="ECO:0000256" key="1">
    <source>
        <dbReference type="RuleBase" id="RU003860"/>
    </source>
</evidence>
<comment type="similarity">
    <text evidence="1">Belongs to the BolA/IbaG family.</text>
</comment>
<dbReference type="Gene3D" id="3.30.300.90">
    <property type="entry name" value="BolA-like"/>
    <property type="match status" value="1"/>
</dbReference>
<accession>A0A7T0BZ93</accession>
<dbReference type="KEGG" id="nli:G3M70_17915"/>
<dbReference type="SUPFAM" id="SSF82657">
    <property type="entry name" value="BolA-like"/>
    <property type="match status" value="1"/>
</dbReference>
<reference evidence="2 3" key="1">
    <citation type="submission" date="2020-02" db="EMBL/GenBank/DDBJ databases">
        <title>Genomic and physiological characterization of two novel Nitrospinaceae genera.</title>
        <authorList>
            <person name="Mueller A.J."/>
            <person name="Jung M.-Y."/>
            <person name="Strachan C.R."/>
            <person name="Herbold C.W."/>
            <person name="Kirkegaard R.H."/>
            <person name="Daims H."/>
        </authorList>
    </citation>
    <scope>NUCLEOTIDE SEQUENCE [LARGE SCALE GENOMIC DNA]</scope>
    <source>
        <strain evidence="2">EB</strain>
    </source>
</reference>
<gene>
    <name evidence="2" type="ORF">G3M70_17915</name>
</gene>
<protein>
    <submittedName>
        <fullName evidence="2">BolA family transcriptional regulator</fullName>
    </submittedName>
</protein>